<dbReference type="EMBL" id="FBWK01000059">
    <property type="protein sequence ID" value="CUX62403.1"/>
    <property type="molecule type" value="Genomic_DNA"/>
</dbReference>
<organism evidence="3 4">
    <name type="scientific">Agrobacterium tomkonis CFBP 6623</name>
    <dbReference type="NCBI Taxonomy" id="1183432"/>
    <lineage>
        <taxon>Bacteria</taxon>
        <taxon>Pseudomonadati</taxon>
        <taxon>Pseudomonadota</taxon>
        <taxon>Alphaproteobacteria</taxon>
        <taxon>Hyphomicrobiales</taxon>
        <taxon>Rhizobiaceae</taxon>
        <taxon>Rhizobium/Agrobacterium group</taxon>
        <taxon>Agrobacterium</taxon>
        <taxon>Agrobacterium tumefaciens complex</taxon>
    </lineage>
</organism>
<protein>
    <submittedName>
        <fullName evidence="3">Uncharacterized protein</fullName>
    </submittedName>
</protein>
<gene>
    <name evidence="3" type="ORF">AGR3A_Lc40007</name>
</gene>
<dbReference type="AlphaFoldDB" id="A0A1S7S5F2"/>
<feature type="region of interest" description="Disordered" evidence="1">
    <location>
        <begin position="35"/>
        <end position="56"/>
    </location>
</feature>
<evidence type="ECO:0000256" key="2">
    <source>
        <dbReference type="SAM" id="Phobius"/>
    </source>
</evidence>
<keyword evidence="2" id="KW-0812">Transmembrane</keyword>
<keyword evidence="2" id="KW-1133">Transmembrane helix</keyword>
<evidence type="ECO:0000313" key="4">
    <source>
        <dbReference type="Proteomes" id="UP000191988"/>
    </source>
</evidence>
<keyword evidence="4" id="KW-1185">Reference proteome</keyword>
<feature type="transmembrane region" description="Helical" evidence="2">
    <location>
        <begin position="12"/>
        <end position="28"/>
    </location>
</feature>
<proteinExistence type="predicted"/>
<dbReference type="Proteomes" id="UP000191988">
    <property type="component" value="Unassembled WGS sequence"/>
</dbReference>
<dbReference type="STRING" id="1183432.AGR3A_Lc40007"/>
<sequence>MLGTGPSMTKERLSAFVIHVVLAIFAFLRSAEISPRTSNTNEHGQRSSRCTSRVAR</sequence>
<accession>A0A1S7S5F2</accession>
<name>A0A1S7S5F2_9HYPH</name>
<reference evidence="4" key="1">
    <citation type="submission" date="2016-01" db="EMBL/GenBank/DDBJ databases">
        <authorList>
            <person name="Regsiter A."/>
            <person name="william w."/>
        </authorList>
    </citation>
    <scope>NUCLEOTIDE SEQUENCE [LARGE SCALE GENOMIC DNA]</scope>
    <source>
        <strain evidence="4">CFBP 6623</strain>
    </source>
</reference>
<evidence type="ECO:0000256" key="1">
    <source>
        <dbReference type="SAM" id="MobiDB-lite"/>
    </source>
</evidence>
<evidence type="ECO:0000313" key="3">
    <source>
        <dbReference type="EMBL" id="CUX62403.1"/>
    </source>
</evidence>
<keyword evidence="2" id="KW-0472">Membrane</keyword>